<accession>A0A067K195</accession>
<reference evidence="1 2" key="1">
    <citation type="journal article" date="2014" name="PLoS ONE">
        <title>Global Analysis of Gene Expression Profiles in Physic Nut (Jatropha curcas L.) Seedlings Exposed to Salt Stress.</title>
        <authorList>
            <person name="Zhang L."/>
            <person name="Zhang C."/>
            <person name="Wu P."/>
            <person name="Chen Y."/>
            <person name="Li M."/>
            <person name="Jiang H."/>
            <person name="Wu G."/>
        </authorList>
    </citation>
    <scope>NUCLEOTIDE SEQUENCE [LARGE SCALE GENOMIC DNA]</scope>
    <source>
        <strain evidence="2">cv. GZQX0401</strain>
        <tissue evidence="1">Young leaves</tissue>
    </source>
</reference>
<dbReference type="EMBL" id="KK914724">
    <property type="protein sequence ID" value="KDP29902.1"/>
    <property type="molecule type" value="Genomic_DNA"/>
</dbReference>
<gene>
    <name evidence="1" type="ORF">JCGZ_18471</name>
</gene>
<name>A0A067K195_JATCU</name>
<keyword evidence="2" id="KW-1185">Reference proteome</keyword>
<organism evidence="1 2">
    <name type="scientific">Jatropha curcas</name>
    <name type="common">Barbados nut</name>
    <dbReference type="NCBI Taxonomy" id="180498"/>
    <lineage>
        <taxon>Eukaryota</taxon>
        <taxon>Viridiplantae</taxon>
        <taxon>Streptophyta</taxon>
        <taxon>Embryophyta</taxon>
        <taxon>Tracheophyta</taxon>
        <taxon>Spermatophyta</taxon>
        <taxon>Magnoliopsida</taxon>
        <taxon>eudicotyledons</taxon>
        <taxon>Gunneridae</taxon>
        <taxon>Pentapetalae</taxon>
        <taxon>rosids</taxon>
        <taxon>fabids</taxon>
        <taxon>Malpighiales</taxon>
        <taxon>Euphorbiaceae</taxon>
        <taxon>Crotonoideae</taxon>
        <taxon>Jatropheae</taxon>
        <taxon>Jatropha</taxon>
    </lineage>
</organism>
<protein>
    <submittedName>
        <fullName evidence="1">Uncharacterized protein</fullName>
    </submittedName>
</protein>
<sequence>MKLLQHQWNVKIVKVFREANSMADLLANEAVLKLHGIYRLERSRSQARFLLDANAVGLSGLV</sequence>
<dbReference type="Proteomes" id="UP000027138">
    <property type="component" value="Unassembled WGS sequence"/>
</dbReference>
<proteinExistence type="predicted"/>
<evidence type="ECO:0000313" key="1">
    <source>
        <dbReference type="EMBL" id="KDP29902.1"/>
    </source>
</evidence>
<dbReference type="AlphaFoldDB" id="A0A067K195"/>
<evidence type="ECO:0000313" key="2">
    <source>
        <dbReference type="Proteomes" id="UP000027138"/>
    </source>
</evidence>